<dbReference type="EMBL" id="VYXQ01000008">
    <property type="protein sequence ID" value="KAA9368257.1"/>
    <property type="molecule type" value="Genomic_DNA"/>
</dbReference>
<keyword evidence="3" id="KW-0808">Transferase</keyword>
<organism evidence="3 4">
    <name type="scientific">Ochrobactrum quorumnocens</name>
    <dbReference type="NCBI Taxonomy" id="271865"/>
    <lineage>
        <taxon>Bacteria</taxon>
        <taxon>Pseudomonadati</taxon>
        <taxon>Pseudomonadota</taxon>
        <taxon>Alphaproteobacteria</taxon>
        <taxon>Hyphomicrobiales</taxon>
        <taxon>Brucellaceae</taxon>
        <taxon>Brucella/Ochrobactrum group</taxon>
        <taxon>Ochrobactrum</taxon>
    </lineage>
</organism>
<dbReference type="SUPFAM" id="SSF53448">
    <property type="entry name" value="Nucleotide-diphospho-sugar transferases"/>
    <property type="match status" value="1"/>
</dbReference>
<dbReference type="PANTHER" id="PTHR43777:SF1">
    <property type="entry name" value="MOLYBDENUM COFACTOR CYTIDYLYLTRANSFERASE"/>
    <property type="match status" value="1"/>
</dbReference>
<name>A0A5N1JVU6_9HYPH</name>
<sequence length="202" mass="21512">MKAPDSDQANAIAVMVLGAGRSQRFKGGDKLDQFLLGKPVAHYVLAALRGFHWGRKIVVCRSKPAWMQAYVDDGFVRAEIDNADAGMAGSIHRGLSEITTQPWVMICLADMPLISRGHIEELLAAFSANRAATVATKAASGFCPPAIFPRALLGKLPKTGDDGAKALLGDAHGPVAADSMMRDIDTIADLQMAAQYLRLIGP</sequence>
<evidence type="ECO:0000313" key="3">
    <source>
        <dbReference type="EMBL" id="KAA9368257.1"/>
    </source>
</evidence>
<dbReference type="AlphaFoldDB" id="A0A5N1JVU6"/>
<proteinExistence type="predicted"/>
<dbReference type="RefSeq" id="WP_151093277.1">
    <property type="nucleotide sequence ID" value="NZ_JBLZNM010000008.1"/>
</dbReference>
<keyword evidence="1" id="KW-0460">Magnesium</keyword>
<dbReference type="Gene3D" id="3.90.550.10">
    <property type="entry name" value="Spore Coat Polysaccharide Biosynthesis Protein SpsA, Chain A"/>
    <property type="match status" value="1"/>
</dbReference>
<evidence type="ECO:0000256" key="1">
    <source>
        <dbReference type="ARBA" id="ARBA00022842"/>
    </source>
</evidence>
<protein>
    <submittedName>
        <fullName evidence="3">NTP transferase domain-containing protein</fullName>
    </submittedName>
</protein>
<dbReference type="InterPro" id="IPR029044">
    <property type="entry name" value="Nucleotide-diphossugar_trans"/>
</dbReference>
<evidence type="ECO:0000259" key="2">
    <source>
        <dbReference type="Pfam" id="PF12804"/>
    </source>
</evidence>
<accession>A0A5N1JVU6</accession>
<comment type="caution">
    <text evidence="3">The sequence shown here is derived from an EMBL/GenBank/DDBJ whole genome shotgun (WGS) entry which is preliminary data.</text>
</comment>
<evidence type="ECO:0000313" key="4">
    <source>
        <dbReference type="Proteomes" id="UP000327108"/>
    </source>
</evidence>
<dbReference type="Proteomes" id="UP000327108">
    <property type="component" value="Unassembled WGS sequence"/>
</dbReference>
<dbReference type="GO" id="GO:0016779">
    <property type="term" value="F:nucleotidyltransferase activity"/>
    <property type="evidence" value="ECO:0007669"/>
    <property type="project" value="UniProtKB-ARBA"/>
</dbReference>
<keyword evidence="4" id="KW-1185">Reference proteome</keyword>
<dbReference type="PANTHER" id="PTHR43777">
    <property type="entry name" value="MOLYBDENUM COFACTOR CYTIDYLYLTRANSFERASE"/>
    <property type="match status" value="1"/>
</dbReference>
<gene>
    <name evidence="3" type="ORF">F3W84_10220</name>
</gene>
<feature type="domain" description="MobA-like NTP transferase" evidence="2">
    <location>
        <begin position="15"/>
        <end position="169"/>
    </location>
</feature>
<dbReference type="Pfam" id="PF12804">
    <property type="entry name" value="NTP_transf_3"/>
    <property type="match status" value="1"/>
</dbReference>
<dbReference type="InterPro" id="IPR025877">
    <property type="entry name" value="MobA-like_NTP_Trfase"/>
</dbReference>
<reference evidence="3 4" key="1">
    <citation type="submission" date="2019-09" db="EMBL/GenBank/DDBJ databases">
        <title>Biological control of the noxious weed angled onion (Allium triquetrum) thwarted by endophytic bacteria in Victoria, Australia.</title>
        <authorList>
            <person name="Tehranchian P."/>
            <person name="Adair R.J."/>
            <person name="Van T.H."/>
            <person name="Morrison P.D."/>
            <person name="Williams H."/>
            <person name="Lawrie A.C."/>
        </authorList>
    </citation>
    <scope>NUCLEOTIDE SEQUENCE [LARGE SCALE GENOMIC DNA]</scope>
    <source>
        <strain evidence="3 4">RPTAtOch1</strain>
    </source>
</reference>